<dbReference type="PROSITE" id="PS51684">
    <property type="entry name" value="SAM_MT_TRM5_TYW2"/>
    <property type="match status" value="1"/>
</dbReference>
<evidence type="ECO:0000259" key="6">
    <source>
        <dbReference type="PROSITE" id="PS51684"/>
    </source>
</evidence>
<protein>
    <submittedName>
        <fullName evidence="7">Class I SAM-dependent methyltransferase family protein</fullName>
    </submittedName>
</protein>
<evidence type="ECO:0000256" key="1">
    <source>
        <dbReference type="ARBA" id="ARBA00022490"/>
    </source>
</evidence>
<dbReference type="SUPFAM" id="SSF53335">
    <property type="entry name" value="S-adenosyl-L-methionine-dependent methyltransferases"/>
    <property type="match status" value="1"/>
</dbReference>
<keyword evidence="4" id="KW-0949">S-adenosyl-L-methionine</keyword>
<sequence>MSFRNRVSLQDAMKGIIEEPLLHMVPKRFDYIGNVAIISVPVELEAYKEAIASKLFSMRGNTRAVLNKVSKLEGEHRVADFELLLGESTETIHRENGYTYKLDVKKVFFNPRLHAERKRIASKITPEEQIIIPFAGVGPFVLPAAGKGATVYAIEINPSACIFLKENIRINRLEKLVTVIQKDLGTFFQTSGYVKTGGESGNGVKTGDPIFPGLPVCPGEGDTEGFQVPESGFDRAIMPTPYGMDHFLGGISKFVKKGGYIHFYTFKAGSQIPGLIEEYKKMGLEVELYRHSGNVAPGISRWVFDLIKK</sequence>
<evidence type="ECO:0000256" key="5">
    <source>
        <dbReference type="ARBA" id="ARBA00022694"/>
    </source>
</evidence>
<dbReference type="Proteomes" id="UP001246244">
    <property type="component" value="Unassembled WGS sequence"/>
</dbReference>
<dbReference type="InterPro" id="IPR056744">
    <property type="entry name" value="TRM5/TYW2-like_N"/>
</dbReference>
<keyword evidence="2 7" id="KW-0489">Methyltransferase</keyword>
<dbReference type="Pfam" id="PF25133">
    <property type="entry name" value="TYW2_N_2"/>
    <property type="match status" value="1"/>
</dbReference>
<dbReference type="PANTHER" id="PTHR23245">
    <property type="entry name" value="TRNA METHYLTRANSFERASE"/>
    <property type="match status" value="1"/>
</dbReference>
<keyword evidence="3" id="KW-0808">Transferase</keyword>
<evidence type="ECO:0000256" key="2">
    <source>
        <dbReference type="ARBA" id="ARBA00022603"/>
    </source>
</evidence>
<dbReference type="RefSeq" id="WP_310575959.1">
    <property type="nucleotide sequence ID" value="NZ_JAVKPK010000032.1"/>
</dbReference>
<reference evidence="8" key="1">
    <citation type="submission" date="2023-07" db="EMBL/GenBank/DDBJ databases">
        <title>Whole-genome sequencing of a new Methanosarcina sp. Z-7115.</title>
        <authorList>
            <person name="Zhilina T.N."/>
            <person name="Merkel A.Y."/>
        </authorList>
    </citation>
    <scope>NUCLEOTIDE SEQUENCE [LARGE SCALE GENOMIC DNA]</scope>
    <source>
        <strain evidence="8">Z-7115</strain>
    </source>
</reference>
<keyword evidence="1" id="KW-0963">Cytoplasm</keyword>
<dbReference type="EMBL" id="JAVKPK010000032">
    <property type="protein sequence ID" value="MDR7665933.1"/>
    <property type="molecule type" value="Genomic_DNA"/>
</dbReference>
<dbReference type="InterPro" id="IPR029063">
    <property type="entry name" value="SAM-dependent_MTases_sf"/>
</dbReference>
<keyword evidence="5" id="KW-0819">tRNA processing</keyword>
<dbReference type="Gene3D" id="3.40.50.150">
    <property type="entry name" value="Vaccinia Virus protein VP39"/>
    <property type="match status" value="1"/>
</dbReference>
<name>A0ABU2D1U1_9EURY</name>
<organism evidence="7 8">
    <name type="scientific">Methanosarcina baikalica</name>
    <dbReference type="NCBI Taxonomy" id="3073890"/>
    <lineage>
        <taxon>Archaea</taxon>
        <taxon>Methanobacteriati</taxon>
        <taxon>Methanobacteriota</taxon>
        <taxon>Stenosarchaea group</taxon>
        <taxon>Methanomicrobia</taxon>
        <taxon>Methanosarcinales</taxon>
        <taxon>Methanosarcinaceae</taxon>
        <taxon>Methanosarcina</taxon>
    </lineage>
</organism>
<evidence type="ECO:0000313" key="7">
    <source>
        <dbReference type="EMBL" id="MDR7665933.1"/>
    </source>
</evidence>
<keyword evidence="8" id="KW-1185">Reference proteome</keyword>
<gene>
    <name evidence="7" type="ORF">RG963_09140</name>
</gene>
<dbReference type="InterPro" id="IPR030382">
    <property type="entry name" value="MeTrfase_TRM5/TYW2"/>
</dbReference>
<feature type="domain" description="SAM-dependent methyltransferase TRM5/TYW2-type" evidence="6">
    <location>
        <begin position="29"/>
        <end position="309"/>
    </location>
</feature>
<dbReference type="GO" id="GO:0008168">
    <property type="term" value="F:methyltransferase activity"/>
    <property type="evidence" value="ECO:0007669"/>
    <property type="project" value="UniProtKB-KW"/>
</dbReference>
<dbReference type="GO" id="GO:0032259">
    <property type="term" value="P:methylation"/>
    <property type="evidence" value="ECO:0007669"/>
    <property type="project" value="UniProtKB-KW"/>
</dbReference>
<proteinExistence type="predicted"/>
<comment type="caution">
    <text evidence="7">The sequence shown here is derived from an EMBL/GenBank/DDBJ whole genome shotgun (WGS) entry which is preliminary data.</text>
</comment>
<dbReference type="Pfam" id="PF02475">
    <property type="entry name" value="TRM5-TYW2_MTfase"/>
    <property type="match status" value="1"/>
</dbReference>
<dbReference type="InterPro" id="IPR056743">
    <property type="entry name" value="TRM5-TYW2-like_MTfase"/>
</dbReference>
<dbReference type="Gene3D" id="3.30.300.110">
    <property type="entry name" value="Met-10+ protein-like domains"/>
    <property type="match status" value="1"/>
</dbReference>
<evidence type="ECO:0000256" key="4">
    <source>
        <dbReference type="ARBA" id="ARBA00022691"/>
    </source>
</evidence>
<evidence type="ECO:0000313" key="8">
    <source>
        <dbReference type="Proteomes" id="UP001246244"/>
    </source>
</evidence>
<evidence type="ECO:0000256" key="3">
    <source>
        <dbReference type="ARBA" id="ARBA00022679"/>
    </source>
</evidence>
<accession>A0ABU2D1U1</accession>
<dbReference type="PANTHER" id="PTHR23245:SF36">
    <property type="entry name" value="TRNA (GUANINE(37)-N1)-METHYLTRANSFERASE"/>
    <property type="match status" value="1"/>
</dbReference>